<dbReference type="PANTHER" id="PTHR43899">
    <property type="entry name" value="RH59310P"/>
    <property type="match status" value="1"/>
</dbReference>
<organism evidence="6 7">
    <name type="scientific">Dermatophagoides pteronyssinus</name>
    <name type="common">European house dust mite</name>
    <dbReference type="NCBI Taxonomy" id="6956"/>
    <lineage>
        <taxon>Eukaryota</taxon>
        <taxon>Metazoa</taxon>
        <taxon>Ecdysozoa</taxon>
        <taxon>Arthropoda</taxon>
        <taxon>Chelicerata</taxon>
        <taxon>Arachnida</taxon>
        <taxon>Acari</taxon>
        <taxon>Acariformes</taxon>
        <taxon>Sarcoptiformes</taxon>
        <taxon>Astigmata</taxon>
        <taxon>Psoroptidia</taxon>
        <taxon>Analgoidea</taxon>
        <taxon>Pyroglyphidae</taxon>
        <taxon>Dermatophagoidinae</taxon>
        <taxon>Dermatophagoides</taxon>
    </lineage>
</organism>
<dbReference type="InParanoid" id="A0A6P6YL79"/>
<sequence length="320" mass="36330">MTSFYEMIGSISLLILILWILFKIIKGIWTCCLGSALGFGVKWCPGPSTWAVVTGATDGIGLAYAKEFARMGYSVCLISRNQEKLDRTKDEIKAEAPKCSEIRTIAVDFVQTDIYDKIEKELGELDDIHILVNNVGISYEYPEYFTKIPEAKKLMNSIVNCNIMSVMRMVELVLPKMERRGRGVVINLSSYSASYPMPLLSIYNASKIFVDFLSRALQMEYADKGIIIQSVLPAYVSTKMSKIRRTSLMVPSPKTYVQHAMKTIGIESRTYGYWTHKLQGFVQDCIIANILGENFNSKLAFDSLKDVRRRYYKKQGTKME</sequence>
<protein>
    <submittedName>
        <fullName evidence="7">Very-long-chain 3-oxoacyl-CoA reductase-B-like</fullName>
    </submittedName>
</protein>
<dbReference type="GO" id="GO:0005783">
    <property type="term" value="C:endoplasmic reticulum"/>
    <property type="evidence" value="ECO:0007669"/>
    <property type="project" value="UniProtKB-SubCell"/>
</dbReference>
<dbReference type="InterPro" id="IPR036291">
    <property type="entry name" value="NAD(P)-bd_dom_sf"/>
</dbReference>
<dbReference type="Pfam" id="PF00106">
    <property type="entry name" value="adh_short"/>
    <property type="match status" value="1"/>
</dbReference>
<evidence type="ECO:0000256" key="1">
    <source>
        <dbReference type="ARBA" id="ARBA00004240"/>
    </source>
</evidence>
<keyword evidence="6" id="KW-1185">Reference proteome</keyword>
<name>A0A6P6YL79_DERPT</name>
<comment type="similarity">
    <text evidence="2 5">Belongs to the short-chain dehydrogenases/reductases (SDR) family.</text>
</comment>
<dbReference type="GO" id="GO:0016491">
    <property type="term" value="F:oxidoreductase activity"/>
    <property type="evidence" value="ECO:0007669"/>
    <property type="project" value="UniProtKB-KW"/>
</dbReference>
<proteinExistence type="inferred from homology"/>
<reference evidence="7" key="1">
    <citation type="submission" date="2025-08" db="UniProtKB">
        <authorList>
            <consortium name="RefSeq"/>
        </authorList>
    </citation>
    <scope>IDENTIFICATION</scope>
    <source>
        <strain evidence="7">Airmid</strain>
    </source>
</reference>
<dbReference type="SUPFAM" id="SSF51735">
    <property type="entry name" value="NAD(P)-binding Rossmann-fold domains"/>
    <property type="match status" value="1"/>
</dbReference>
<dbReference type="PRINTS" id="PR00080">
    <property type="entry name" value="SDRFAMILY"/>
</dbReference>
<evidence type="ECO:0000313" key="6">
    <source>
        <dbReference type="Proteomes" id="UP000515146"/>
    </source>
</evidence>
<dbReference type="InterPro" id="IPR002347">
    <property type="entry name" value="SDR_fam"/>
</dbReference>
<keyword evidence="3" id="KW-0521">NADP</keyword>
<dbReference type="PIRSF" id="PIRSF000126">
    <property type="entry name" value="11-beta-HSD1"/>
    <property type="match status" value="1"/>
</dbReference>
<dbReference type="Proteomes" id="UP000515146">
    <property type="component" value="Unplaced"/>
</dbReference>
<gene>
    <name evidence="7" type="primary">LOC113799518</name>
</gene>
<dbReference type="FunCoup" id="A0A6P6YL79">
    <property type="interactions" value="1079"/>
</dbReference>
<dbReference type="OrthoDB" id="5545019at2759"/>
<dbReference type="RefSeq" id="XP_027205962.1">
    <property type="nucleotide sequence ID" value="XM_027350161.1"/>
</dbReference>
<accession>A0A6P6YL79</accession>
<dbReference type="Gene3D" id="3.40.50.720">
    <property type="entry name" value="NAD(P)-binding Rossmann-like Domain"/>
    <property type="match status" value="1"/>
</dbReference>
<dbReference type="CDD" id="cd05356">
    <property type="entry name" value="17beta-HSD1_like_SDR_c"/>
    <property type="match status" value="1"/>
</dbReference>
<dbReference type="InterPro" id="IPR051019">
    <property type="entry name" value="VLCFA-Steroid_DH"/>
</dbReference>
<dbReference type="PANTHER" id="PTHR43899:SF13">
    <property type="entry name" value="RH59310P"/>
    <property type="match status" value="1"/>
</dbReference>
<dbReference type="AlphaFoldDB" id="A0A6P6YL79"/>
<dbReference type="PRINTS" id="PR00081">
    <property type="entry name" value="GDHRDH"/>
</dbReference>
<dbReference type="PROSITE" id="PS00061">
    <property type="entry name" value="ADH_SHORT"/>
    <property type="match status" value="1"/>
</dbReference>
<dbReference type="KEGG" id="dpte:113799518"/>
<evidence type="ECO:0000313" key="7">
    <source>
        <dbReference type="RefSeq" id="XP_027205962.1"/>
    </source>
</evidence>
<evidence type="ECO:0000256" key="3">
    <source>
        <dbReference type="ARBA" id="ARBA00022857"/>
    </source>
</evidence>
<evidence type="ECO:0000256" key="2">
    <source>
        <dbReference type="ARBA" id="ARBA00006484"/>
    </source>
</evidence>
<keyword evidence="4" id="KW-0560">Oxidoreductase</keyword>
<dbReference type="OMA" id="HAVINQM"/>
<evidence type="ECO:0000256" key="5">
    <source>
        <dbReference type="RuleBase" id="RU000363"/>
    </source>
</evidence>
<comment type="subcellular location">
    <subcellularLocation>
        <location evidence="1">Endoplasmic reticulum</location>
    </subcellularLocation>
</comment>
<dbReference type="FunFam" id="3.40.50.720:FF:000137">
    <property type="entry name" value="Hydroxysteroid (17-beta) dehydrogenase 3"/>
    <property type="match status" value="1"/>
</dbReference>
<dbReference type="InterPro" id="IPR020904">
    <property type="entry name" value="Sc_DH/Rdtase_CS"/>
</dbReference>
<evidence type="ECO:0000256" key="4">
    <source>
        <dbReference type="ARBA" id="ARBA00023002"/>
    </source>
</evidence>